<evidence type="ECO:0000313" key="3">
    <source>
        <dbReference type="EMBL" id="SGZ57060.1"/>
    </source>
</evidence>
<evidence type="ECO:0000256" key="1">
    <source>
        <dbReference type="SAM" id="MobiDB-lite"/>
    </source>
</evidence>
<accession>A0A1L0DKH4</accession>
<evidence type="ECO:0000259" key="2">
    <source>
        <dbReference type="Pfam" id="PF08457"/>
    </source>
</evidence>
<feature type="region of interest" description="Disordered" evidence="1">
    <location>
        <begin position="1170"/>
        <end position="1237"/>
    </location>
</feature>
<proteinExistence type="predicted"/>
<name>A0A1L0DKH4_9ASCO</name>
<organism evidence="3 4">
    <name type="scientific">Sungouiella intermedia</name>
    <dbReference type="NCBI Taxonomy" id="45354"/>
    <lineage>
        <taxon>Eukaryota</taxon>
        <taxon>Fungi</taxon>
        <taxon>Dikarya</taxon>
        <taxon>Ascomycota</taxon>
        <taxon>Saccharomycotina</taxon>
        <taxon>Pichiomycetes</taxon>
        <taxon>Metschnikowiaceae</taxon>
        <taxon>Sungouiella</taxon>
    </lineage>
</organism>
<protein>
    <submittedName>
        <fullName evidence="3">CIC11C00000003964</fullName>
    </submittedName>
</protein>
<gene>
    <name evidence="3" type="ORF">SAMEA4029009_CIC11G00000003964</name>
</gene>
<sequence length="1291" mass="151325">MAKSLLHETVKDLHSLLQLTENTPTLHFETILRRTVSNVFTLLELTRPPHHLDIYTSVYESRLFIYYTQSSAPHAEINNQNIYLYLQGVAVEQSGQSVFDQLLHILAESHGSQRPPRLRQSFSVVISRFSDLVRFLLQLQADTENDLVDFLTRCFVYEHSYISRLNSQLHEKIASENDTQLMVLALDSFIRKTLSEPASDVDSIFTHDHPPSDSALTFECLDESFSRLYHVFLQLALSKSLDSFSLDAFSYVKVMVKFFKVTYEVDFFEHDFHEFQDLKLDRICDFYVGSETSEGFVPSKFRVLAKNIIKEMYETSRYYITAEPDTEGRIDLEATNEETEYPPKFLNDDLIDLASHLDDLVSVLADFGLGFDLQFSRTFQTFVRFVAQDFSEDALPEDLQFILAVNETVAIIINYKSQDSDVEGDLIRSIIYDLLEMQSRLLSDLPNLTLLMKAARENIKAEDILKRQVLREWNHKMISVHQLESIYTDKVEEKAERDLMKRKLSIWYNKTVRFEKVQLQAASYSVKKTMAKVLSRFWLQKIIFVSNATAQADMQSLKHVFKLWRKKYDHFLEKRKNVMDLTAIHLMRRVWSLWTTKYQDVVALHDISLDFFQEARKRKDYQVVGNTFGAFKKKFEKVQFTYTNHFDKEEYSRKLSKLESIEFQVKTGKYLRNWIQKFKNEKSLREITSRSQYHYKDKVLTMWMKKFKLRKLGRLLEKNTNKILLSTSLSLWKVITDDRAKADSFQAYALNQKVMRLWRLKLIEAKGRSKVDHNVMSAVFKKWKVQVLFTRRQRDTNSDLANEVIQEWNHKTNVIRSNGEIAVNVFNTNLLKQHLRQWYSRYRMVLELNSIADLNFQRKHLDKLAKLYNVLCANDQKADNFLAGQLPFSQRILLSAVISKWGESYLRMFNNHTQKAVCSFEERIRTPGTLSVFLNHWKCKKTYNDQKQRQLEYYCQHHLDTSATKRAIFTNWIELSRRRLNDTERSSEFYITLLSKRFLLIWYEKFVTKVDYLDDVGQHMIDQKDYLRLVEFLRKWNLRYIKNVRRNQQTREIFTEKWQKAHMRSIFEIWLHKMRGRSPDSMYDFTEADTTFGSNYSPLAKKNPKLPSGSSILDSQSYLSTPVKKQVKSPSTPFTRGKGPSPTRLQETNQRMKFDRMDAMITRYRLAKGASKNDILRPSTATKLSPPSRRPKVQIPERPPAPLFEGISRSTSPNATSSPSATPGPIEHTNPTSISDDSILNTAKKLHRIRPLVVPPDDDIEDFQYSSTSRLRERLTSQSAVAGQTNVFGIL</sequence>
<feature type="compositionally biased region" description="Low complexity" evidence="1">
    <location>
        <begin position="1208"/>
        <end position="1223"/>
    </location>
</feature>
<evidence type="ECO:0000313" key="4">
    <source>
        <dbReference type="Proteomes" id="UP000182259"/>
    </source>
</evidence>
<feature type="domain" description="Sfi1 spindle body" evidence="2">
    <location>
        <begin position="670"/>
        <end position="1074"/>
    </location>
</feature>
<reference evidence="3 4" key="1">
    <citation type="submission" date="2016-10" db="EMBL/GenBank/DDBJ databases">
        <authorList>
            <person name="de Groot N.N."/>
        </authorList>
    </citation>
    <scope>NUCLEOTIDE SEQUENCE [LARGE SCALE GENOMIC DNA]</scope>
    <source>
        <strain evidence="3 4">PYCC 4715</strain>
    </source>
</reference>
<feature type="region of interest" description="Disordered" evidence="1">
    <location>
        <begin position="1119"/>
        <end position="1148"/>
    </location>
</feature>
<dbReference type="Proteomes" id="UP000182259">
    <property type="component" value="Chromosome V"/>
</dbReference>
<dbReference type="Pfam" id="PF08457">
    <property type="entry name" value="Sfi1"/>
    <property type="match status" value="1"/>
</dbReference>
<dbReference type="EMBL" id="LT635768">
    <property type="protein sequence ID" value="SGZ57060.1"/>
    <property type="molecule type" value="Genomic_DNA"/>
</dbReference>
<dbReference type="InterPro" id="IPR013665">
    <property type="entry name" value="Sfi1_dom"/>
</dbReference>